<organism evidence="2 3">
    <name type="scientific">Anaerosphaera multitolerans</name>
    <dbReference type="NCBI Taxonomy" id="2487351"/>
    <lineage>
        <taxon>Bacteria</taxon>
        <taxon>Bacillati</taxon>
        <taxon>Bacillota</taxon>
        <taxon>Tissierellia</taxon>
        <taxon>Tissierellales</taxon>
        <taxon>Peptoniphilaceae</taxon>
        <taxon>Anaerosphaera</taxon>
    </lineage>
</organism>
<keyword evidence="1" id="KW-0472">Membrane</keyword>
<dbReference type="Proteomes" id="UP000288812">
    <property type="component" value="Unassembled WGS sequence"/>
</dbReference>
<evidence type="ECO:0000313" key="3">
    <source>
        <dbReference type="Proteomes" id="UP000288812"/>
    </source>
</evidence>
<keyword evidence="3" id="KW-1185">Reference proteome</keyword>
<keyword evidence="1" id="KW-1133">Transmembrane helix</keyword>
<accession>A0A437S5M2</accession>
<dbReference type="RefSeq" id="WP_127724988.1">
    <property type="nucleotide sequence ID" value="NZ_RLIH01000012.1"/>
</dbReference>
<gene>
    <name evidence="2" type="ORF">EF514_08400</name>
</gene>
<evidence type="ECO:0000313" key="2">
    <source>
        <dbReference type="EMBL" id="RVU54310.1"/>
    </source>
</evidence>
<dbReference type="AlphaFoldDB" id="A0A437S5M2"/>
<reference evidence="2 3" key="1">
    <citation type="submission" date="2018-11" db="EMBL/GenBank/DDBJ databases">
        <title>Genome sequencing and assembly of Anaerosphaera sp. nov., GS7-6-2.</title>
        <authorList>
            <person name="Rettenmaier R."/>
            <person name="Liebl W."/>
            <person name="Zverlov V."/>
        </authorList>
    </citation>
    <scope>NUCLEOTIDE SEQUENCE [LARGE SCALE GENOMIC DNA]</scope>
    <source>
        <strain evidence="2 3">GS7-6-2</strain>
    </source>
</reference>
<feature type="transmembrane region" description="Helical" evidence="1">
    <location>
        <begin position="7"/>
        <end position="26"/>
    </location>
</feature>
<sequence>MKKIKNIIPYILYGYLGSLLYSFLNYKFHFSFNYRLIIIAVTVGLLSFILGKIKNIMFNKNNPQ</sequence>
<protein>
    <submittedName>
        <fullName evidence="2">Uncharacterized protein</fullName>
    </submittedName>
</protein>
<feature type="transmembrane region" description="Helical" evidence="1">
    <location>
        <begin position="32"/>
        <end position="51"/>
    </location>
</feature>
<evidence type="ECO:0000256" key="1">
    <source>
        <dbReference type="SAM" id="Phobius"/>
    </source>
</evidence>
<keyword evidence="1" id="KW-0812">Transmembrane</keyword>
<name>A0A437S5M2_9FIRM</name>
<comment type="caution">
    <text evidence="2">The sequence shown here is derived from an EMBL/GenBank/DDBJ whole genome shotgun (WGS) entry which is preliminary data.</text>
</comment>
<dbReference type="EMBL" id="RLIH01000012">
    <property type="protein sequence ID" value="RVU54310.1"/>
    <property type="molecule type" value="Genomic_DNA"/>
</dbReference>
<proteinExistence type="predicted"/>